<reference evidence="4" key="1">
    <citation type="submission" date="2022-01" db="EMBL/GenBank/DDBJ databases">
        <authorList>
            <person name="King R."/>
        </authorList>
    </citation>
    <scope>NUCLEOTIDE SEQUENCE</scope>
</reference>
<dbReference type="PROSITE" id="PS50158">
    <property type="entry name" value="ZF_CCHC"/>
    <property type="match status" value="1"/>
</dbReference>
<dbReference type="EMBL" id="OV651831">
    <property type="protein sequence ID" value="CAH1105307.1"/>
    <property type="molecule type" value="Genomic_DNA"/>
</dbReference>
<dbReference type="SUPFAM" id="SSF57756">
    <property type="entry name" value="Retrovirus zinc finger-like domains"/>
    <property type="match status" value="1"/>
</dbReference>
<keyword evidence="1" id="KW-0479">Metal-binding</keyword>
<dbReference type="Proteomes" id="UP001153636">
    <property type="component" value="Chromosome 19"/>
</dbReference>
<name>A0A9P0GDB2_9CUCU</name>
<protein>
    <recommendedName>
        <fullName evidence="3">CCHC-type domain-containing protein</fullName>
    </recommendedName>
</protein>
<evidence type="ECO:0000259" key="3">
    <source>
        <dbReference type="PROSITE" id="PS50158"/>
    </source>
</evidence>
<proteinExistence type="predicted"/>
<evidence type="ECO:0000313" key="4">
    <source>
        <dbReference type="EMBL" id="CAH1105307.1"/>
    </source>
</evidence>
<dbReference type="OrthoDB" id="6780450at2759"/>
<keyword evidence="5" id="KW-1185">Reference proteome</keyword>
<dbReference type="InterPro" id="IPR001878">
    <property type="entry name" value="Znf_CCHC"/>
</dbReference>
<gene>
    <name evidence="4" type="ORF">PSYICH_LOCUS6195</name>
</gene>
<feature type="region of interest" description="Disordered" evidence="2">
    <location>
        <begin position="193"/>
        <end position="215"/>
    </location>
</feature>
<evidence type="ECO:0000256" key="1">
    <source>
        <dbReference type="PROSITE-ProRule" id="PRU00047"/>
    </source>
</evidence>
<dbReference type="InterPro" id="IPR036875">
    <property type="entry name" value="Znf_CCHC_sf"/>
</dbReference>
<dbReference type="GO" id="GO:0003676">
    <property type="term" value="F:nucleic acid binding"/>
    <property type="evidence" value="ECO:0007669"/>
    <property type="project" value="InterPro"/>
</dbReference>
<dbReference type="SMART" id="SM00343">
    <property type="entry name" value="ZnF_C2HC"/>
    <property type="match status" value="1"/>
</dbReference>
<feature type="domain" description="CCHC-type" evidence="3">
    <location>
        <begin position="185"/>
        <end position="200"/>
    </location>
</feature>
<feature type="compositionally biased region" description="Polar residues" evidence="2">
    <location>
        <begin position="194"/>
        <end position="215"/>
    </location>
</feature>
<evidence type="ECO:0000256" key="2">
    <source>
        <dbReference type="SAM" id="MobiDB-lite"/>
    </source>
</evidence>
<organism evidence="4 5">
    <name type="scientific">Psylliodes chrysocephalus</name>
    <dbReference type="NCBI Taxonomy" id="3402493"/>
    <lineage>
        <taxon>Eukaryota</taxon>
        <taxon>Metazoa</taxon>
        <taxon>Ecdysozoa</taxon>
        <taxon>Arthropoda</taxon>
        <taxon>Hexapoda</taxon>
        <taxon>Insecta</taxon>
        <taxon>Pterygota</taxon>
        <taxon>Neoptera</taxon>
        <taxon>Endopterygota</taxon>
        <taxon>Coleoptera</taxon>
        <taxon>Polyphaga</taxon>
        <taxon>Cucujiformia</taxon>
        <taxon>Chrysomeloidea</taxon>
        <taxon>Chrysomelidae</taxon>
        <taxon>Galerucinae</taxon>
        <taxon>Alticini</taxon>
        <taxon>Psylliodes</taxon>
    </lineage>
</organism>
<dbReference type="GO" id="GO:0008270">
    <property type="term" value="F:zinc ion binding"/>
    <property type="evidence" value="ECO:0007669"/>
    <property type="project" value="UniProtKB-KW"/>
</dbReference>
<keyword evidence="1" id="KW-0862">Zinc</keyword>
<keyword evidence="1" id="KW-0863">Zinc-finger</keyword>
<dbReference type="AlphaFoldDB" id="A0A9P0GDB2"/>
<dbReference type="Pfam" id="PF00098">
    <property type="entry name" value="zf-CCHC"/>
    <property type="match status" value="1"/>
</dbReference>
<accession>A0A9P0GDB2</accession>
<evidence type="ECO:0000313" key="5">
    <source>
        <dbReference type="Proteomes" id="UP001153636"/>
    </source>
</evidence>
<sequence>MNHPTNQSYSTVLTQQKYPSKNQAIIFTPIDGAKLQDYLLPLGEIVHPKNIIFCSKLSNNRICMYLSSQEIVEKFMNDYSGIIEINNEILQARRYVTPSERIILSNVCPSIPHDILIKELEHIGVTILSPITFLKNSASLPEFNHILSFRRQVFIKPTALPIPESFLINYENTSYRIFLVRDILKCFNCKQEGHTSTNCKTAPTSTNPSEIPSIPNQSQNSIIAIPETITPSSAVTASTSVVVVVVVVPNPLKNMLLKSNATSIENANNPQQQQPKQAIESNASAMEIDQTPSSTKRNIDDTLSPPILDETSPNFTKPLDPTPKKKKSKSANLPEKTLEDFIKEKKRIHHSYSITTN</sequence>
<dbReference type="Gene3D" id="4.10.60.10">
    <property type="entry name" value="Zinc finger, CCHC-type"/>
    <property type="match status" value="1"/>
</dbReference>
<feature type="region of interest" description="Disordered" evidence="2">
    <location>
        <begin position="288"/>
        <end position="344"/>
    </location>
</feature>